<gene>
    <name evidence="2" type="ORF">DCAF_LOCUS12075</name>
</gene>
<evidence type="ECO:0000313" key="3">
    <source>
        <dbReference type="Proteomes" id="UP001314170"/>
    </source>
</evidence>
<proteinExistence type="predicted"/>
<feature type="compositionally biased region" description="Polar residues" evidence="1">
    <location>
        <begin position="97"/>
        <end position="107"/>
    </location>
</feature>
<dbReference type="EMBL" id="CAWUPB010001010">
    <property type="protein sequence ID" value="CAK7337048.1"/>
    <property type="molecule type" value="Genomic_DNA"/>
</dbReference>
<feature type="region of interest" description="Disordered" evidence="1">
    <location>
        <begin position="91"/>
        <end position="110"/>
    </location>
</feature>
<reference evidence="2 3" key="1">
    <citation type="submission" date="2024-01" db="EMBL/GenBank/DDBJ databases">
        <authorList>
            <person name="Waweru B."/>
        </authorList>
    </citation>
    <scope>NUCLEOTIDE SEQUENCE [LARGE SCALE GENOMIC DNA]</scope>
</reference>
<protein>
    <submittedName>
        <fullName evidence="2">Uncharacterized protein</fullName>
    </submittedName>
</protein>
<dbReference type="AlphaFoldDB" id="A0AAV1RNS4"/>
<comment type="caution">
    <text evidence="2">The sequence shown here is derived from an EMBL/GenBank/DDBJ whole genome shotgun (WGS) entry which is preliminary data.</text>
</comment>
<evidence type="ECO:0000256" key="1">
    <source>
        <dbReference type="SAM" id="MobiDB-lite"/>
    </source>
</evidence>
<sequence>MAVLSSCLGSPYFGEPSGPRYKKPFTIFRKATVLRGCRGHGVMMQERTLMTVKEISGGSQGVLQKQHPYWLLLSSAIQTVPRQIVTEPAAKRAARNNDVSTADPQKQASKEGASLMIVASPGRTASRYQVQRDLRLIIHDLKWDPCSNKIGLAQLAVAGFT</sequence>
<evidence type="ECO:0000313" key="2">
    <source>
        <dbReference type="EMBL" id="CAK7337048.1"/>
    </source>
</evidence>
<organism evidence="2 3">
    <name type="scientific">Dovyalis caffra</name>
    <dbReference type="NCBI Taxonomy" id="77055"/>
    <lineage>
        <taxon>Eukaryota</taxon>
        <taxon>Viridiplantae</taxon>
        <taxon>Streptophyta</taxon>
        <taxon>Embryophyta</taxon>
        <taxon>Tracheophyta</taxon>
        <taxon>Spermatophyta</taxon>
        <taxon>Magnoliopsida</taxon>
        <taxon>eudicotyledons</taxon>
        <taxon>Gunneridae</taxon>
        <taxon>Pentapetalae</taxon>
        <taxon>rosids</taxon>
        <taxon>fabids</taxon>
        <taxon>Malpighiales</taxon>
        <taxon>Salicaceae</taxon>
        <taxon>Flacourtieae</taxon>
        <taxon>Dovyalis</taxon>
    </lineage>
</organism>
<name>A0AAV1RNS4_9ROSI</name>
<keyword evidence="3" id="KW-1185">Reference proteome</keyword>
<accession>A0AAV1RNS4</accession>
<dbReference type="Proteomes" id="UP001314170">
    <property type="component" value="Unassembled WGS sequence"/>
</dbReference>